<feature type="repeat" description="PPR" evidence="2">
    <location>
        <begin position="125"/>
        <end position="160"/>
    </location>
</feature>
<feature type="repeat" description="PPR" evidence="2">
    <location>
        <begin position="47"/>
        <end position="81"/>
    </location>
</feature>
<evidence type="ECO:0000256" key="2">
    <source>
        <dbReference type="PROSITE-ProRule" id="PRU00708"/>
    </source>
</evidence>
<name>A0A834ZHR0_TETSI</name>
<dbReference type="Pfam" id="PF13041">
    <property type="entry name" value="PPR_2"/>
    <property type="match status" value="1"/>
</dbReference>
<gene>
    <name evidence="3" type="ORF">HHK36_007731</name>
</gene>
<proteinExistence type="predicted"/>
<evidence type="ECO:0000313" key="3">
    <source>
        <dbReference type="EMBL" id="KAF8405655.1"/>
    </source>
</evidence>
<evidence type="ECO:0008006" key="5">
    <source>
        <dbReference type="Google" id="ProtNLM"/>
    </source>
</evidence>
<reference evidence="3 4" key="1">
    <citation type="submission" date="2020-04" db="EMBL/GenBank/DDBJ databases">
        <title>Plant Genome Project.</title>
        <authorList>
            <person name="Zhang R.-G."/>
        </authorList>
    </citation>
    <scope>NUCLEOTIDE SEQUENCE [LARGE SCALE GENOMIC DNA]</scope>
    <source>
        <strain evidence="3">YNK0</strain>
        <tissue evidence="3">Leaf</tissue>
    </source>
</reference>
<sequence>MLVLLMFIAHAPFSPSPVTYRHFLDSGRISEPVDLLREMLNKDHGAVSLVYNTLIAGFLNLENLDKGLEFFDELREHGDKAGSSKPYAMDVVCFNNIIGKLCKNGLVLEAEKLLAEMPMKSVTPDVKTYMALIDAYIREDRIDDVLQFFNKMVVEAGLKADVVSCNKVFNELISRGRIVEVQKFWGKWERKRSKEDAGWGIGRLRGFNKVVLCGSSEKGLWRSLKKMNALEMGLDCKCGFQE</sequence>
<dbReference type="Proteomes" id="UP000655225">
    <property type="component" value="Unassembled WGS sequence"/>
</dbReference>
<keyword evidence="4" id="KW-1185">Reference proteome</keyword>
<protein>
    <recommendedName>
        <fullName evidence="5">Pentatricopeptide repeat-containing protein</fullName>
    </recommendedName>
</protein>
<dbReference type="PROSITE" id="PS51375">
    <property type="entry name" value="PPR"/>
    <property type="match status" value="3"/>
</dbReference>
<dbReference type="AlphaFoldDB" id="A0A834ZHR0"/>
<dbReference type="NCBIfam" id="TIGR00756">
    <property type="entry name" value="PPR"/>
    <property type="match status" value="3"/>
</dbReference>
<evidence type="ECO:0000256" key="1">
    <source>
        <dbReference type="ARBA" id="ARBA00022737"/>
    </source>
</evidence>
<keyword evidence="1" id="KW-0677">Repeat</keyword>
<dbReference type="OMA" id="LMFIAHA"/>
<dbReference type="InterPro" id="IPR011990">
    <property type="entry name" value="TPR-like_helical_dom_sf"/>
</dbReference>
<dbReference type="Pfam" id="PF01535">
    <property type="entry name" value="PPR"/>
    <property type="match status" value="1"/>
</dbReference>
<accession>A0A834ZHR0</accession>
<dbReference type="InterPro" id="IPR002885">
    <property type="entry name" value="PPR_rpt"/>
</dbReference>
<dbReference type="InterPro" id="IPR052308">
    <property type="entry name" value="PPR_domain-containing"/>
</dbReference>
<comment type="caution">
    <text evidence="3">The sequence shown here is derived from an EMBL/GenBank/DDBJ whole genome shotgun (WGS) entry which is preliminary data.</text>
</comment>
<feature type="repeat" description="PPR" evidence="2">
    <location>
        <begin position="90"/>
        <end position="124"/>
    </location>
</feature>
<organism evidence="3 4">
    <name type="scientific">Tetracentron sinense</name>
    <name type="common">Spur-leaf</name>
    <dbReference type="NCBI Taxonomy" id="13715"/>
    <lineage>
        <taxon>Eukaryota</taxon>
        <taxon>Viridiplantae</taxon>
        <taxon>Streptophyta</taxon>
        <taxon>Embryophyta</taxon>
        <taxon>Tracheophyta</taxon>
        <taxon>Spermatophyta</taxon>
        <taxon>Magnoliopsida</taxon>
        <taxon>Trochodendrales</taxon>
        <taxon>Trochodendraceae</taxon>
        <taxon>Tetracentron</taxon>
    </lineage>
</organism>
<dbReference type="OrthoDB" id="987358at2759"/>
<dbReference type="PANTHER" id="PTHR47937:SF2">
    <property type="entry name" value="PENTATRICOPEPTIDE (PPR) REPEAT-CONTAINING PROTEIN, PF01535'-RELATED"/>
    <property type="match status" value="1"/>
</dbReference>
<evidence type="ECO:0000313" key="4">
    <source>
        <dbReference type="Proteomes" id="UP000655225"/>
    </source>
</evidence>
<dbReference type="EMBL" id="JABCRI010000005">
    <property type="protein sequence ID" value="KAF8405655.1"/>
    <property type="molecule type" value="Genomic_DNA"/>
</dbReference>
<dbReference type="PANTHER" id="PTHR47937">
    <property type="entry name" value="PLASTID TRANSCRIPTIONALLY ACTIVE CHROMOSOME 2-LIKE PROTEIN"/>
    <property type="match status" value="1"/>
</dbReference>
<dbReference type="Gene3D" id="1.25.40.10">
    <property type="entry name" value="Tetratricopeptide repeat domain"/>
    <property type="match status" value="1"/>
</dbReference>